<gene>
    <name evidence="2" type="ORF">KUTeg_012438</name>
</gene>
<dbReference type="Proteomes" id="UP001217089">
    <property type="component" value="Unassembled WGS sequence"/>
</dbReference>
<keyword evidence="1" id="KW-1133">Transmembrane helix</keyword>
<proteinExistence type="predicted"/>
<organism evidence="2 3">
    <name type="scientific">Tegillarca granosa</name>
    <name type="common">Malaysian cockle</name>
    <name type="synonym">Anadara granosa</name>
    <dbReference type="NCBI Taxonomy" id="220873"/>
    <lineage>
        <taxon>Eukaryota</taxon>
        <taxon>Metazoa</taxon>
        <taxon>Spiralia</taxon>
        <taxon>Lophotrochozoa</taxon>
        <taxon>Mollusca</taxon>
        <taxon>Bivalvia</taxon>
        <taxon>Autobranchia</taxon>
        <taxon>Pteriomorphia</taxon>
        <taxon>Arcoida</taxon>
        <taxon>Arcoidea</taxon>
        <taxon>Arcidae</taxon>
        <taxon>Tegillarca</taxon>
    </lineage>
</organism>
<feature type="transmembrane region" description="Helical" evidence="1">
    <location>
        <begin position="51"/>
        <end position="68"/>
    </location>
</feature>
<feature type="transmembrane region" description="Helical" evidence="1">
    <location>
        <begin position="20"/>
        <end position="39"/>
    </location>
</feature>
<reference evidence="2 3" key="1">
    <citation type="submission" date="2022-12" db="EMBL/GenBank/DDBJ databases">
        <title>Chromosome-level genome of Tegillarca granosa.</title>
        <authorList>
            <person name="Kim J."/>
        </authorList>
    </citation>
    <scope>NUCLEOTIDE SEQUENCE [LARGE SCALE GENOMIC DNA]</scope>
    <source>
        <strain evidence="2">Teg-2019</strain>
        <tissue evidence="2">Adductor muscle</tissue>
    </source>
</reference>
<dbReference type="EMBL" id="JARBDR010000640">
    <property type="protein sequence ID" value="KAJ8310573.1"/>
    <property type="molecule type" value="Genomic_DNA"/>
</dbReference>
<dbReference type="PANTHER" id="PTHR43066:SF21">
    <property type="entry name" value="UBIQUITIN-ASSOCIATED DOMAIN-CONTAINING PROTEIN 2"/>
    <property type="match status" value="1"/>
</dbReference>
<evidence type="ECO:0000313" key="2">
    <source>
        <dbReference type="EMBL" id="KAJ8310573.1"/>
    </source>
</evidence>
<comment type="caution">
    <text evidence="2">The sequence shown here is derived from an EMBL/GenBank/DDBJ whole genome shotgun (WGS) entry which is preliminary data.</text>
</comment>
<dbReference type="PANTHER" id="PTHR43066">
    <property type="entry name" value="RHOMBOID-RELATED PROTEIN"/>
    <property type="match status" value="1"/>
</dbReference>
<protein>
    <submittedName>
        <fullName evidence="2">Uncharacterized protein</fullName>
    </submittedName>
</protein>
<evidence type="ECO:0000256" key="1">
    <source>
        <dbReference type="SAM" id="Phobius"/>
    </source>
</evidence>
<name>A0ABQ9F4P5_TEGGR</name>
<feature type="non-terminal residue" evidence="2">
    <location>
        <position position="227"/>
    </location>
</feature>
<feature type="transmembrane region" description="Helical" evidence="1">
    <location>
        <begin position="75"/>
        <end position="97"/>
    </location>
</feature>
<keyword evidence="1" id="KW-0812">Transmembrane</keyword>
<evidence type="ECO:0000313" key="3">
    <source>
        <dbReference type="Proteomes" id="UP001217089"/>
    </source>
</evidence>
<accession>A0ABQ9F4P5</accession>
<sequence length="227" mass="25187">MNLEILGKTRRRRYGSRKFASYMAATTFVATCLELLTFYGLQMMDIKLDPLPSGPLCILYAFLIPYYFDLPRVAMGHILGVPVTGKSLVYILALQAGSGSKESVIVAACGILSGLLWRINFLKLQTIFRIPTKIFQTVFGNVLDSPPPSEENLPMGATLELQRQERYDQLEQQMIWQSMQQQHARGGGEYLTGGQVTYRVVQVAQDGTEGAQVVTTNAFPVGTQLAQ</sequence>
<keyword evidence="1" id="KW-0472">Membrane</keyword>
<keyword evidence="3" id="KW-1185">Reference proteome</keyword>
<feature type="transmembrane region" description="Helical" evidence="1">
    <location>
        <begin position="103"/>
        <end position="121"/>
    </location>
</feature>